<feature type="compositionally biased region" description="Polar residues" evidence="1">
    <location>
        <begin position="168"/>
        <end position="182"/>
    </location>
</feature>
<feature type="region of interest" description="Disordered" evidence="1">
    <location>
        <begin position="75"/>
        <end position="100"/>
    </location>
</feature>
<gene>
    <name evidence="3" type="ORF">g.36634</name>
</gene>
<reference evidence="3" key="1">
    <citation type="submission" date="2015-08" db="EMBL/GenBank/DDBJ databases">
        <authorList>
            <person name="Babu N.S."/>
            <person name="Beckwith C.J."/>
            <person name="Beseler K.G."/>
            <person name="Brison A."/>
            <person name="Carone J.V."/>
            <person name="Caskin T.P."/>
            <person name="Diamond M."/>
            <person name="Durham M.E."/>
            <person name="Foxe J.M."/>
            <person name="Go M."/>
            <person name="Henderson B.A."/>
            <person name="Jones I.B."/>
            <person name="McGettigan J.A."/>
            <person name="Micheletti S.J."/>
            <person name="Nasrallah M.E."/>
            <person name="Ortiz D."/>
            <person name="Piller C.R."/>
            <person name="Privatt S.R."/>
            <person name="Schneider S.L."/>
            <person name="Sharp S."/>
            <person name="Smith T.C."/>
            <person name="Stanton J.D."/>
            <person name="Ullery H.E."/>
            <person name="Wilson R.J."/>
            <person name="Serrano M.G."/>
            <person name="Buck G."/>
            <person name="Lee V."/>
            <person name="Wang Y."/>
            <person name="Carvalho R."/>
            <person name="Voegtly L."/>
            <person name="Shi R."/>
            <person name="Duckworth R."/>
            <person name="Johnson A."/>
            <person name="Loviza R."/>
            <person name="Walstead R."/>
            <person name="Shah Z."/>
            <person name="Kiflezghi M."/>
            <person name="Wade K."/>
            <person name="Ball S.L."/>
            <person name="Bradley K.W."/>
            <person name="Asai D.J."/>
            <person name="Bowman C.A."/>
            <person name="Russell D.A."/>
            <person name="Pope W.H."/>
            <person name="Jacobs-Sera D."/>
            <person name="Hendrix R.W."/>
            <person name="Hatfull G.F."/>
        </authorList>
    </citation>
    <scope>NUCLEOTIDE SEQUENCE</scope>
</reference>
<organism evidence="3">
    <name type="scientific">Auxenochlorella protothecoides</name>
    <name type="common">Green microalga</name>
    <name type="synonym">Chlorella protothecoides</name>
    <dbReference type="NCBI Taxonomy" id="3075"/>
    <lineage>
        <taxon>Eukaryota</taxon>
        <taxon>Viridiplantae</taxon>
        <taxon>Chlorophyta</taxon>
        <taxon>core chlorophytes</taxon>
        <taxon>Trebouxiophyceae</taxon>
        <taxon>Chlorellales</taxon>
        <taxon>Chlorellaceae</taxon>
        <taxon>Auxenochlorella</taxon>
    </lineage>
</organism>
<dbReference type="AlphaFoldDB" id="A0A1D1ZNC6"/>
<keyword evidence="2" id="KW-0472">Membrane</keyword>
<keyword evidence="2" id="KW-0812">Transmembrane</keyword>
<evidence type="ECO:0000313" key="3">
    <source>
        <dbReference type="EMBL" id="JAT68359.1"/>
    </source>
</evidence>
<dbReference type="EMBL" id="GDKF01010263">
    <property type="protein sequence ID" value="JAT68359.1"/>
    <property type="molecule type" value="Transcribed_RNA"/>
</dbReference>
<feature type="transmembrane region" description="Helical" evidence="2">
    <location>
        <begin position="123"/>
        <end position="144"/>
    </location>
</feature>
<proteinExistence type="predicted"/>
<keyword evidence="2" id="KW-1133">Transmembrane helix</keyword>
<evidence type="ECO:0000256" key="1">
    <source>
        <dbReference type="SAM" id="MobiDB-lite"/>
    </source>
</evidence>
<evidence type="ECO:0000256" key="2">
    <source>
        <dbReference type="SAM" id="Phobius"/>
    </source>
</evidence>
<protein>
    <submittedName>
        <fullName evidence="3">Uncharacterized protein</fullName>
    </submittedName>
</protein>
<sequence>MDRDIRRLPVWILCGPLSPRSIHSRLWILGGSSTSLLPAPPLHRGSHHHHLLFLSPSLAQKEAYERMGFWSPSNATRSKGTRLTHGQEGGGGAKGGAADLPRAADPLGLAAASTVNNGPRPDLAHGAAALGLLTVLGVVVTLAFTRRRRSAALRSSLLPTKTGYGAPTPSNLGSPSRSNHINRSPHIAAY</sequence>
<feature type="region of interest" description="Disordered" evidence="1">
    <location>
        <begin position="159"/>
        <end position="190"/>
    </location>
</feature>
<accession>A0A1D1ZNC6</accession>
<name>A0A1D1ZNC6_AUXPR</name>